<organism evidence="1 2">
    <name type="scientific">Caballeronia fortuita</name>
    <dbReference type="NCBI Taxonomy" id="1777138"/>
    <lineage>
        <taxon>Bacteria</taxon>
        <taxon>Pseudomonadati</taxon>
        <taxon>Pseudomonadota</taxon>
        <taxon>Betaproteobacteria</taxon>
        <taxon>Burkholderiales</taxon>
        <taxon>Burkholderiaceae</taxon>
        <taxon>Caballeronia</taxon>
    </lineage>
</organism>
<dbReference type="EMBL" id="FCNX02000025">
    <property type="protein sequence ID" value="SAL02460.1"/>
    <property type="molecule type" value="Genomic_DNA"/>
</dbReference>
<evidence type="ECO:0000313" key="1">
    <source>
        <dbReference type="EMBL" id="SAL02460.1"/>
    </source>
</evidence>
<gene>
    <name evidence="1" type="ORF">AWB77_06559</name>
</gene>
<dbReference type="RefSeq" id="WP_061138520.1">
    <property type="nucleotide sequence ID" value="NZ_FCNX02000025.1"/>
</dbReference>
<dbReference type="InterPro" id="IPR019658">
    <property type="entry name" value="DUF2515"/>
</dbReference>
<dbReference type="STRING" id="1777138.AWB77_06559"/>
<proteinExistence type="predicted"/>
<evidence type="ECO:0000313" key="2">
    <source>
        <dbReference type="Proteomes" id="UP000054903"/>
    </source>
</evidence>
<dbReference type="AlphaFoldDB" id="A0A158E6W8"/>
<dbReference type="Pfam" id="PF10720">
    <property type="entry name" value="DUF2515"/>
    <property type="match status" value="1"/>
</dbReference>
<accession>A0A158E6W8</accession>
<sequence length="339" mass="38783">MAYSETACDDPRCPVCYPKRKEEEKAARKKAETDKEDCLRCWRNLQKEAERIVSNANPIVRNRRINAAYAQLWLEDRRFQWAGLAAFASKQVGCGLLNSAELIQKSNQQRDAYQRWEQNASALDRMSPYGSPRMPMQDQIMGEGAQKVYQMLALGNTALFLEIWPLHKFYEAFGLARLKRCYPLRQSIGDEVYWPLRKKIEFGREWSEVVDAFTAIDSGNISQGVRLMARHEQINILQTAIYSDPMFATLMRGNQFAWALSIPTGSAREIQLTLANQCTVTGASAQREPFSRLPLANLADPGQRMNFVMRAADRFDRLLHDPLLKHDVENSLYLIGGPR</sequence>
<name>A0A158E6W8_9BURK</name>
<reference evidence="1" key="1">
    <citation type="submission" date="2016-01" db="EMBL/GenBank/DDBJ databases">
        <authorList>
            <person name="Peeters C."/>
        </authorList>
    </citation>
    <scope>NUCLEOTIDE SEQUENCE</scope>
    <source>
        <strain evidence="1">LMG 29320</strain>
    </source>
</reference>
<protein>
    <submittedName>
        <fullName evidence="1">Uncharacterized protein</fullName>
    </submittedName>
</protein>
<keyword evidence="2" id="KW-1185">Reference proteome</keyword>
<dbReference type="OrthoDB" id="143720at2"/>
<comment type="caution">
    <text evidence="1">The sequence shown here is derived from an EMBL/GenBank/DDBJ whole genome shotgun (WGS) entry which is preliminary data.</text>
</comment>
<dbReference type="Proteomes" id="UP000054903">
    <property type="component" value="Unassembled WGS sequence"/>
</dbReference>